<sequence length="123" mass="13327">MNRIISWLQSVLARAILTTVIVGTAFLINVALGFGNPLPAHALPLLTIDSSSYAVDPGKQRLPTYAKADGNQKPDLIENSRDQLKSAADNIKEKLNLAQPMPESTKEFLNGDKDKTDLGIKGK</sequence>
<evidence type="ECO:0000256" key="2">
    <source>
        <dbReference type="SAM" id="Phobius"/>
    </source>
</evidence>
<dbReference type="Proteomes" id="UP001050975">
    <property type="component" value="Unassembled WGS sequence"/>
</dbReference>
<accession>A0AAV3XEL2</accession>
<dbReference type="EMBL" id="BLAY01000100">
    <property type="protein sequence ID" value="GET40789.1"/>
    <property type="molecule type" value="Genomic_DNA"/>
</dbReference>
<evidence type="ECO:0000256" key="1">
    <source>
        <dbReference type="SAM" id="MobiDB-lite"/>
    </source>
</evidence>
<feature type="region of interest" description="Disordered" evidence="1">
    <location>
        <begin position="102"/>
        <end position="123"/>
    </location>
</feature>
<gene>
    <name evidence="3" type="ORF">MiSe_56010</name>
</gene>
<evidence type="ECO:0000313" key="4">
    <source>
        <dbReference type="Proteomes" id="UP001050975"/>
    </source>
</evidence>
<keyword evidence="2" id="KW-1133">Transmembrane helix</keyword>
<keyword evidence="2" id="KW-0812">Transmembrane</keyword>
<comment type="caution">
    <text evidence="3">The sequence shown here is derived from an EMBL/GenBank/DDBJ whole genome shotgun (WGS) entry which is preliminary data.</text>
</comment>
<protein>
    <recommendedName>
        <fullName evidence="5">Low temperature-induced protein</fullName>
    </recommendedName>
</protein>
<feature type="transmembrane region" description="Helical" evidence="2">
    <location>
        <begin position="12"/>
        <end position="34"/>
    </location>
</feature>
<feature type="compositionally biased region" description="Basic and acidic residues" evidence="1">
    <location>
        <begin position="104"/>
        <end position="123"/>
    </location>
</feature>
<proteinExistence type="predicted"/>
<evidence type="ECO:0008006" key="5">
    <source>
        <dbReference type="Google" id="ProtNLM"/>
    </source>
</evidence>
<evidence type="ECO:0000313" key="3">
    <source>
        <dbReference type="EMBL" id="GET40789.1"/>
    </source>
</evidence>
<reference evidence="3" key="1">
    <citation type="submission" date="2019-10" db="EMBL/GenBank/DDBJ databases">
        <title>Draft genome sequece of Microseira wollei NIES-4236.</title>
        <authorList>
            <person name="Yamaguchi H."/>
            <person name="Suzuki S."/>
            <person name="Kawachi M."/>
        </authorList>
    </citation>
    <scope>NUCLEOTIDE SEQUENCE</scope>
    <source>
        <strain evidence="3">NIES-4236</strain>
    </source>
</reference>
<keyword evidence="2" id="KW-0472">Membrane</keyword>
<dbReference type="RefSeq" id="WP_226586907.1">
    <property type="nucleotide sequence ID" value="NZ_BLAY01000100.1"/>
</dbReference>
<keyword evidence="4" id="KW-1185">Reference proteome</keyword>
<organism evidence="3 4">
    <name type="scientific">Microseira wollei NIES-4236</name>
    <dbReference type="NCBI Taxonomy" id="2530354"/>
    <lineage>
        <taxon>Bacteria</taxon>
        <taxon>Bacillati</taxon>
        <taxon>Cyanobacteriota</taxon>
        <taxon>Cyanophyceae</taxon>
        <taxon>Oscillatoriophycideae</taxon>
        <taxon>Aerosakkonematales</taxon>
        <taxon>Aerosakkonemataceae</taxon>
        <taxon>Microseira</taxon>
    </lineage>
</organism>
<dbReference type="AlphaFoldDB" id="A0AAV3XEL2"/>
<name>A0AAV3XEL2_9CYAN</name>